<organism evidence="2 3">
    <name type="scientific">Kwoniella shandongensis</name>
    <dbReference type="NCBI Taxonomy" id="1734106"/>
    <lineage>
        <taxon>Eukaryota</taxon>
        <taxon>Fungi</taxon>
        <taxon>Dikarya</taxon>
        <taxon>Basidiomycota</taxon>
        <taxon>Agaricomycotina</taxon>
        <taxon>Tremellomycetes</taxon>
        <taxon>Tremellales</taxon>
        <taxon>Cryptococcaceae</taxon>
        <taxon>Kwoniella</taxon>
    </lineage>
</organism>
<gene>
    <name evidence="2" type="ORF">CI109_104614</name>
</gene>
<reference evidence="2" key="2">
    <citation type="submission" date="2024-01" db="EMBL/GenBank/DDBJ databases">
        <title>Comparative genomics of Cryptococcus and Kwoniella reveals pathogenesis evolution and contrasting modes of karyotype evolution via chromosome fusion or intercentromeric recombination.</title>
        <authorList>
            <person name="Coelho M.A."/>
            <person name="David-Palma M."/>
            <person name="Shea T."/>
            <person name="Bowers K."/>
            <person name="McGinley-Smith S."/>
            <person name="Mohammad A.W."/>
            <person name="Gnirke A."/>
            <person name="Yurkov A.M."/>
            <person name="Nowrousian M."/>
            <person name="Sun S."/>
            <person name="Cuomo C.A."/>
            <person name="Heitman J."/>
        </authorList>
    </citation>
    <scope>NUCLEOTIDE SEQUENCE</scope>
    <source>
        <strain evidence="2">CBS 12478</strain>
    </source>
</reference>
<evidence type="ECO:0008006" key="4">
    <source>
        <dbReference type="Google" id="ProtNLM"/>
    </source>
</evidence>
<sequence>MTHKGGSLAAGIRTQVRMTMQIPDDVLALVIFHIDPNDSSTLLSLARVNRFANHHATRLLYQNVRLDTPRAIVSFIQYTTAANRLLVKQLHLTLTIYHYTNSAFRELQSTLKPGQMELENLAILHLITSGPRFHRQTSPTLKLDSDCTLDILIQLWSAVFCHGIGPKQFIARHLLPRTEKDGSTFGFPIGLCPSLFQAIRSWTELESIDLPYIGPDNMYLPVLPRQPLAVPISNKINHLSVDWYNTDELLDTSLEDWIEAIVKRYVKNNKVNIIDTSNPNAQQSDPDDQKVSKMIITIRGNATTFLDELWPLINQPSEEQRWSHWNYVEIQEVPHDGDVPTQWYDEAANPGDDEDEDDLLGLDDNDDSYSLDDRHFTYDSDDGF</sequence>
<accession>A0AAJ8MY89</accession>
<feature type="compositionally biased region" description="Acidic residues" evidence="1">
    <location>
        <begin position="351"/>
        <end position="370"/>
    </location>
</feature>
<name>A0AAJ8MY89_9TREE</name>
<evidence type="ECO:0000313" key="2">
    <source>
        <dbReference type="EMBL" id="WWD20138.1"/>
    </source>
</evidence>
<evidence type="ECO:0000313" key="3">
    <source>
        <dbReference type="Proteomes" id="UP000322225"/>
    </source>
</evidence>
<dbReference type="KEGG" id="ksn:43590077"/>
<dbReference type="GeneID" id="43590077"/>
<evidence type="ECO:0000256" key="1">
    <source>
        <dbReference type="SAM" id="MobiDB-lite"/>
    </source>
</evidence>
<feature type="region of interest" description="Disordered" evidence="1">
    <location>
        <begin position="336"/>
        <end position="384"/>
    </location>
</feature>
<keyword evidence="3" id="KW-1185">Reference proteome</keyword>
<protein>
    <recommendedName>
        <fullName evidence="4">F-box domain-containing protein</fullName>
    </recommendedName>
</protein>
<dbReference type="EMBL" id="CP144058">
    <property type="protein sequence ID" value="WWD20138.1"/>
    <property type="molecule type" value="Genomic_DNA"/>
</dbReference>
<dbReference type="AlphaFoldDB" id="A0AAJ8MY89"/>
<dbReference type="Proteomes" id="UP000322225">
    <property type="component" value="Chromosome 8"/>
</dbReference>
<dbReference type="RefSeq" id="XP_031859708.2">
    <property type="nucleotide sequence ID" value="XM_032005924.2"/>
</dbReference>
<proteinExistence type="predicted"/>
<reference evidence="2" key="1">
    <citation type="submission" date="2017-08" db="EMBL/GenBank/DDBJ databases">
        <authorList>
            <person name="Cuomo C."/>
            <person name="Billmyre B."/>
            <person name="Heitman J."/>
        </authorList>
    </citation>
    <scope>NUCLEOTIDE SEQUENCE</scope>
    <source>
        <strain evidence="2">CBS 12478</strain>
    </source>
</reference>